<evidence type="ECO:0000256" key="1">
    <source>
        <dbReference type="SAM" id="Phobius"/>
    </source>
</evidence>
<protein>
    <submittedName>
        <fullName evidence="2">Uncharacterized protein</fullName>
    </submittedName>
</protein>
<reference evidence="2" key="1">
    <citation type="submission" date="2020-05" db="UniProtKB">
        <authorList>
            <consortium name="EnsemblMetazoa"/>
        </authorList>
    </citation>
    <scope>IDENTIFICATION</scope>
    <source>
        <strain evidence="2">TTRI</strain>
    </source>
</reference>
<dbReference type="VEuPathDB" id="VectorBase:GAUT051152"/>
<evidence type="ECO:0000313" key="2">
    <source>
        <dbReference type="EnsemblMetazoa" id="GAUT051152-PA"/>
    </source>
</evidence>
<keyword evidence="1" id="KW-0472">Membrane</keyword>
<feature type="transmembrane region" description="Helical" evidence="1">
    <location>
        <begin position="34"/>
        <end position="65"/>
    </location>
</feature>
<name>A0A1A9VXW3_GLOAU</name>
<proteinExistence type="predicted"/>
<keyword evidence="1" id="KW-1133">Transmembrane helix</keyword>
<dbReference type="Proteomes" id="UP000078200">
    <property type="component" value="Unassembled WGS sequence"/>
</dbReference>
<organism evidence="2 3">
    <name type="scientific">Glossina austeni</name>
    <name type="common">Savannah tsetse fly</name>
    <dbReference type="NCBI Taxonomy" id="7395"/>
    <lineage>
        <taxon>Eukaryota</taxon>
        <taxon>Metazoa</taxon>
        <taxon>Ecdysozoa</taxon>
        <taxon>Arthropoda</taxon>
        <taxon>Hexapoda</taxon>
        <taxon>Insecta</taxon>
        <taxon>Pterygota</taxon>
        <taxon>Neoptera</taxon>
        <taxon>Endopterygota</taxon>
        <taxon>Diptera</taxon>
        <taxon>Brachycera</taxon>
        <taxon>Muscomorpha</taxon>
        <taxon>Hippoboscoidea</taxon>
        <taxon>Glossinidae</taxon>
        <taxon>Glossina</taxon>
    </lineage>
</organism>
<keyword evidence="3" id="KW-1185">Reference proteome</keyword>
<evidence type="ECO:0000313" key="3">
    <source>
        <dbReference type="Proteomes" id="UP000078200"/>
    </source>
</evidence>
<dbReference type="AlphaFoldDB" id="A0A1A9VXW3"/>
<accession>A0A1A9VXW3</accession>
<sequence>MRKRIIVLNLLISKGKQRHVYVDSVDSVRRTHTILFRIATATLATAAAAAAAAAAVVVAVAAALFKFIKKLKCLVSINLHFDRKCSLCWLFGYNYIRQVKEGLWSIH</sequence>
<dbReference type="EnsemblMetazoa" id="GAUT051152-RA">
    <property type="protein sequence ID" value="GAUT051152-PA"/>
    <property type="gene ID" value="GAUT051152"/>
</dbReference>
<keyword evidence="1" id="KW-0812">Transmembrane</keyword>